<proteinExistence type="predicted"/>
<dbReference type="EMBL" id="CAJOBH010186912">
    <property type="protein sequence ID" value="CAF4954228.1"/>
    <property type="molecule type" value="Genomic_DNA"/>
</dbReference>
<evidence type="ECO:0000313" key="1">
    <source>
        <dbReference type="EMBL" id="CAF4954228.1"/>
    </source>
</evidence>
<dbReference type="AlphaFoldDB" id="A0A8S3D7N2"/>
<sequence length="33" mass="3668">MSLLEMASNSGLLSTICTMYFSQTDGSRLPTRR</sequence>
<gene>
    <name evidence="1" type="ORF">BYL167_LOCUS54073</name>
</gene>
<evidence type="ECO:0000313" key="2">
    <source>
        <dbReference type="Proteomes" id="UP000681967"/>
    </source>
</evidence>
<feature type="non-terminal residue" evidence="1">
    <location>
        <position position="33"/>
    </location>
</feature>
<reference evidence="1" key="1">
    <citation type="submission" date="2021-02" db="EMBL/GenBank/DDBJ databases">
        <authorList>
            <person name="Nowell W R."/>
        </authorList>
    </citation>
    <scope>NUCLEOTIDE SEQUENCE</scope>
</reference>
<organism evidence="1 2">
    <name type="scientific">Rotaria magnacalcarata</name>
    <dbReference type="NCBI Taxonomy" id="392030"/>
    <lineage>
        <taxon>Eukaryota</taxon>
        <taxon>Metazoa</taxon>
        <taxon>Spiralia</taxon>
        <taxon>Gnathifera</taxon>
        <taxon>Rotifera</taxon>
        <taxon>Eurotatoria</taxon>
        <taxon>Bdelloidea</taxon>
        <taxon>Philodinida</taxon>
        <taxon>Philodinidae</taxon>
        <taxon>Rotaria</taxon>
    </lineage>
</organism>
<dbReference type="Proteomes" id="UP000681967">
    <property type="component" value="Unassembled WGS sequence"/>
</dbReference>
<accession>A0A8S3D7N2</accession>
<name>A0A8S3D7N2_9BILA</name>
<protein>
    <submittedName>
        <fullName evidence="1">Uncharacterized protein</fullName>
    </submittedName>
</protein>
<comment type="caution">
    <text evidence="1">The sequence shown here is derived from an EMBL/GenBank/DDBJ whole genome shotgun (WGS) entry which is preliminary data.</text>
</comment>